<proteinExistence type="predicted"/>
<accession>A0AAN0M7S7</accession>
<dbReference type="PANTHER" id="PTHR12558:SF10">
    <property type="entry name" value="CELL DIVISION CYCLE PROTEIN 23 HOMOLOG"/>
    <property type="match status" value="1"/>
</dbReference>
<reference evidence="2" key="1">
    <citation type="submission" date="2024-04" db="EMBL/GenBank/DDBJ databases">
        <title>Phylogenomic analyses of a clade within the roseobacter group suggest taxonomic reassignments of species of the genera Aestuariivita, Citreicella, Loktanella, Nautella, Pelagibaca, Ruegeria, Thalassobius, Thiobacimonas and Tropicibacter, and the proposal o.</title>
        <authorList>
            <person name="Jeon C.O."/>
        </authorList>
    </citation>
    <scope>NUCLEOTIDE SEQUENCE [LARGE SCALE GENOMIC DNA]</scope>
    <source>
        <strain evidence="2">SS1-5</strain>
    </source>
</reference>
<dbReference type="KEGG" id="yrh:AABB31_16740"/>
<dbReference type="GO" id="GO:0051301">
    <property type="term" value="P:cell division"/>
    <property type="evidence" value="ECO:0007669"/>
    <property type="project" value="TreeGrafter"/>
</dbReference>
<dbReference type="InterPro" id="IPR019734">
    <property type="entry name" value="TPR_rpt"/>
</dbReference>
<protein>
    <submittedName>
        <fullName evidence="1">Tetratricopeptide repeat protein</fullName>
    </submittedName>
</protein>
<dbReference type="EMBL" id="CP151767">
    <property type="protein sequence ID" value="WZU66651.1"/>
    <property type="molecule type" value="Genomic_DNA"/>
</dbReference>
<reference evidence="1 2" key="2">
    <citation type="submission" date="2024-08" db="EMBL/GenBank/DDBJ databases">
        <title>Phylogenomic analyses of a clade within the roseobacter group suggest taxonomic reassignments of species of the genera Aestuariivita, Citreicella, Loktanella, Nautella, Pelagibaca, Ruegeria, Thalassobius, Thiobacimonas and Tropicibacter, and the proposal o.</title>
        <authorList>
            <person name="Jeon C.O."/>
        </authorList>
    </citation>
    <scope>NUCLEOTIDE SEQUENCE [LARGE SCALE GENOMIC DNA]</scope>
    <source>
        <strain evidence="1 2">SS1-5</strain>
    </source>
</reference>
<dbReference type="Proteomes" id="UP001470809">
    <property type="component" value="Chromosome"/>
</dbReference>
<name>A0AAN0M7S7_9RHOB</name>
<sequence length="738" mass="84506">MAKPGSLIASRPDRLGARLIAIANTMRLAATYKIDYKIHWLEKWELTDPAEIFDKQFIKDRFIPSQQFAQRRRDATPFGNIIDDNAGAKKLLDHIANGEDVILDIVFGVYNFASEDPVDIRRQFLSELRSIPFTQPLVKHMAVLRERLSDPAQETVAYHIRRGDLTNDIQAMNRQWPNKFVPDEFFERHIAARRDQRAETILFSDDPKVLERYKASFPDLKLVHDLFDFGALTQAQIDLLELYAMSCCQTIVAAPESAFSQTAQTIGDAKFISVEDDLKPDERVEAFEALCKNLEHRPDTFANEGEIGQCLVHADRYLSETNQKKDIARIMSSYVENGMCLSFVFATLFKRLFETGQYEEIIRLRTYVDQGFVYNLRSFAQVALYHGCALLMLGRRQEALIQISAAFWHEPVEGEINVLCSALMCQGDLTEQNFWFSDPAMTRYMHNAWAHRYLGEYYQVMLDQGILSPPRHLPTTRALVWEWSEFTRAHLNDHYRYKGHFKSLIKGLKNRRWHDHEQDNATSFIALTECRQGHAETASELASTALANQPENPIFHKRMADVYLLQKNPKAAISHLEKSVALNPDARMYAALLGHAKQLNGAFADALAAYQTALAGDRLASPKIYFAAAECCKELNDPEAELSFLERGLQLSPTQWREQIRKAALLRKLDRPMDALDVYRNTHRWADRRPPVTLGLADLLDQLDQPAEAIGILEQAAARYPDKPQFQKRLKKARRAAK</sequence>
<organism evidence="1 2">
    <name type="scientific">Yoonia rhodophyticola</name>
    <dbReference type="NCBI Taxonomy" id="3137370"/>
    <lineage>
        <taxon>Bacteria</taxon>
        <taxon>Pseudomonadati</taxon>
        <taxon>Pseudomonadota</taxon>
        <taxon>Alphaproteobacteria</taxon>
        <taxon>Rhodobacterales</taxon>
        <taxon>Paracoccaceae</taxon>
        <taxon>Yoonia</taxon>
    </lineage>
</organism>
<keyword evidence="2" id="KW-1185">Reference proteome</keyword>
<dbReference type="Pfam" id="PF13432">
    <property type="entry name" value="TPR_16"/>
    <property type="match status" value="1"/>
</dbReference>
<dbReference type="SUPFAM" id="SSF81901">
    <property type="entry name" value="HCP-like"/>
    <property type="match status" value="1"/>
</dbReference>
<dbReference type="SMART" id="SM00028">
    <property type="entry name" value="TPR"/>
    <property type="match status" value="3"/>
</dbReference>
<evidence type="ECO:0000313" key="1">
    <source>
        <dbReference type="EMBL" id="WZU66651.1"/>
    </source>
</evidence>
<dbReference type="Gene3D" id="3.40.50.11350">
    <property type="match status" value="1"/>
</dbReference>
<dbReference type="Pfam" id="PF14559">
    <property type="entry name" value="TPR_19"/>
    <property type="match status" value="1"/>
</dbReference>
<dbReference type="AlphaFoldDB" id="A0AAN0M7S7"/>
<dbReference type="PANTHER" id="PTHR12558">
    <property type="entry name" value="CELL DIVISION CYCLE 16,23,27"/>
    <property type="match status" value="1"/>
</dbReference>
<dbReference type="GO" id="GO:0016567">
    <property type="term" value="P:protein ubiquitination"/>
    <property type="evidence" value="ECO:0007669"/>
    <property type="project" value="TreeGrafter"/>
</dbReference>
<dbReference type="GO" id="GO:0031145">
    <property type="term" value="P:anaphase-promoting complex-dependent catabolic process"/>
    <property type="evidence" value="ECO:0007669"/>
    <property type="project" value="TreeGrafter"/>
</dbReference>
<dbReference type="RefSeq" id="WP_342075973.1">
    <property type="nucleotide sequence ID" value="NZ_CP151767.2"/>
</dbReference>
<dbReference type="InterPro" id="IPR011990">
    <property type="entry name" value="TPR-like_helical_dom_sf"/>
</dbReference>
<gene>
    <name evidence="1" type="ORF">AABB31_16740</name>
</gene>
<evidence type="ECO:0000313" key="2">
    <source>
        <dbReference type="Proteomes" id="UP001470809"/>
    </source>
</evidence>
<dbReference type="Gene3D" id="1.25.40.10">
    <property type="entry name" value="Tetratricopeptide repeat domain"/>
    <property type="match status" value="2"/>
</dbReference>